<keyword evidence="2" id="KW-0436">Ligase</keyword>
<dbReference type="AlphaFoldDB" id="A0A364VCF1"/>
<dbReference type="PANTHER" id="PTHR43767:SF11">
    <property type="entry name" value="MEDIUM-CHAIN-FATTY-ACID--COA LIGASE"/>
    <property type="match status" value="1"/>
</dbReference>
<evidence type="ECO:0000259" key="1">
    <source>
        <dbReference type="Pfam" id="PF00501"/>
    </source>
</evidence>
<reference evidence="2 3" key="1">
    <citation type="journal article" date="2018" name="Syst. Appl. Microbiol.">
        <title>Corynebacterium heidelbergense sp. nov., isolated from the preen glands of Egyptian geese (Alopochen aegyptiacus).</title>
        <authorList>
            <person name="Braun M.S."/>
            <person name="Wang E."/>
            <person name="Zimmermann S."/>
            <person name="Wink M."/>
        </authorList>
    </citation>
    <scope>NUCLEOTIDE SEQUENCE [LARGE SCALE GENOMIC DNA]</scope>
    <source>
        <strain evidence="2 3">DSM 104638</strain>
    </source>
</reference>
<organism evidence="2 3">
    <name type="scientific">Corynebacterium heidelbergense</name>
    <dbReference type="NCBI Taxonomy" id="2055947"/>
    <lineage>
        <taxon>Bacteria</taxon>
        <taxon>Bacillati</taxon>
        <taxon>Actinomycetota</taxon>
        <taxon>Actinomycetes</taxon>
        <taxon>Mycobacteriales</taxon>
        <taxon>Corynebacteriaceae</taxon>
        <taxon>Corynebacterium</taxon>
    </lineage>
</organism>
<comment type="caution">
    <text evidence="2">The sequence shown here is derived from an EMBL/GenBank/DDBJ whole genome shotgun (WGS) entry which is preliminary data.</text>
</comment>
<dbReference type="Proteomes" id="UP000251047">
    <property type="component" value="Unassembled WGS sequence"/>
</dbReference>
<sequence length="307" mass="32903">MEATMQEIPFSIARILEYGATAHGSATITTYAEASPEGPLPSPESESTTFATIGARCAALAHALHAEFGINPADRVSTLLAEDTEHVESLLAVASMGAVFNPLNRHLADDQIIHVINHTQARVIICHPEYADRLATLLPSCPNVTGALITGSDPSHVRMARSLIRVAGREDIRVLGYEENLNNRASTYPWPRLPETSPAAVCYSTGTTGAPKAVVYSHRSLWLHSLNLRTADSFGIRNGIPFLCCVPICHVLSWGVPLAAFMTGAPLILPGRTIAAEHLAAVIENAMPRQAHGSPGVWTALYVHLSL</sequence>
<dbReference type="RefSeq" id="WP_146743839.1">
    <property type="nucleotide sequence ID" value="NZ_PHQP01000020.1"/>
</dbReference>
<dbReference type="InterPro" id="IPR050237">
    <property type="entry name" value="ATP-dep_AMP-bd_enzyme"/>
</dbReference>
<dbReference type="Gene3D" id="3.40.50.12780">
    <property type="entry name" value="N-terminal domain of ligase-like"/>
    <property type="match status" value="1"/>
</dbReference>
<dbReference type="PANTHER" id="PTHR43767">
    <property type="entry name" value="LONG-CHAIN-FATTY-ACID--COA LIGASE"/>
    <property type="match status" value="1"/>
</dbReference>
<dbReference type="GO" id="GO:0016874">
    <property type="term" value="F:ligase activity"/>
    <property type="evidence" value="ECO:0007669"/>
    <property type="project" value="UniProtKB-KW"/>
</dbReference>
<feature type="domain" description="AMP-dependent synthetase/ligase" evidence="1">
    <location>
        <begin position="44"/>
        <end position="301"/>
    </location>
</feature>
<evidence type="ECO:0000313" key="2">
    <source>
        <dbReference type="EMBL" id="RAV34317.1"/>
    </source>
</evidence>
<dbReference type="OrthoDB" id="9803968at2"/>
<accession>A0A364VCF1</accession>
<dbReference type="InterPro" id="IPR000873">
    <property type="entry name" value="AMP-dep_synth/lig_dom"/>
</dbReference>
<dbReference type="InterPro" id="IPR042099">
    <property type="entry name" value="ANL_N_sf"/>
</dbReference>
<name>A0A364VCF1_9CORY</name>
<protein>
    <submittedName>
        <fullName evidence="2">Long-chain fatty acid--CoA ligase</fullName>
    </submittedName>
</protein>
<feature type="non-terminal residue" evidence="2">
    <location>
        <position position="307"/>
    </location>
</feature>
<dbReference type="InterPro" id="IPR020845">
    <property type="entry name" value="AMP-binding_CS"/>
</dbReference>
<proteinExistence type="predicted"/>
<gene>
    <name evidence="2" type="ORF">CWC39_04005</name>
</gene>
<dbReference type="SUPFAM" id="SSF56801">
    <property type="entry name" value="Acetyl-CoA synthetase-like"/>
    <property type="match status" value="1"/>
</dbReference>
<dbReference type="EMBL" id="PHQP01000020">
    <property type="protein sequence ID" value="RAV34317.1"/>
    <property type="molecule type" value="Genomic_DNA"/>
</dbReference>
<evidence type="ECO:0000313" key="3">
    <source>
        <dbReference type="Proteomes" id="UP000251047"/>
    </source>
</evidence>
<dbReference type="Pfam" id="PF00501">
    <property type="entry name" value="AMP-binding"/>
    <property type="match status" value="1"/>
</dbReference>
<dbReference type="PROSITE" id="PS00455">
    <property type="entry name" value="AMP_BINDING"/>
    <property type="match status" value="1"/>
</dbReference>